<dbReference type="InterPro" id="IPR000719">
    <property type="entry name" value="Prot_kinase_dom"/>
</dbReference>
<name>A0A8S1TNT1_9CILI</name>
<keyword evidence="3" id="KW-0723">Serine/threonine-protein kinase</keyword>
<keyword evidence="12" id="KW-0472">Membrane</keyword>
<dbReference type="PANTHER" id="PTHR44899:SF3">
    <property type="entry name" value="SERINE_THREONINE-PROTEIN KINASE NEK1"/>
    <property type="match status" value="1"/>
</dbReference>
<evidence type="ECO:0000256" key="11">
    <source>
        <dbReference type="SAM" id="MobiDB-lite"/>
    </source>
</evidence>
<dbReference type="PROSITE" id="PS00107">
    <property type="entry name" value="PROTEIN_KINASE_ATP"/>
    <property type="match status" value="1"/>
</dbReference>
<feature type="binding site" evidence="10">
    <location>
        <position position="33"/>
    </location>
    <ligand>
        <name>ATP</name>
        <dbReference type="ChEBI" id="CHEBI:30616"/>
    </ligand>
</feature>
<dbReference type="InterPro" id="IPR008271">
    <property type="entry name" value="Ser/Thr_kinase_AS"/>
</dbReference>
<comment type="similarity">
    <text evidence="1">Belongs to the protein kinase superfamily. NEK Ser/Thr protein kinase family. NIMA subfamily.</text>
</comment>
<dbReference type="InterPro" id="IPR051131">
    <property type="entry name" value="NEK_Ser/Thr_kinase_NIMA"/>
</dbReference>
<feature type="transmembrane region" description="Helical" evidence="12">
    <location>
        <begin position="105"/>
        <end position="127"/>
    </location>
</feature>
<feature type="compositionally biased region" description="Polar residues" evidence="11">
    <location>
        <begin position="315"/>
        <end position="333"/>
    </location>
</feature>
<keyword evidence="12" id="KW-0812">Transmembrane</keyword>
<keyword evidence="12" id="KW-1133">Transmembrane helix</keyword>
<dbReference type="OrthoDB" id="248923at2759"/>
<evidence type="ECO:0000256" key="12">
    <source>
        <dbReference type="SAM" id="Phobius"/>
    </source>
</evidence>
<keyword evidence="15" id="KW-1185">Reference proteome</keyword>
<dbReference type="AlphaFoldDB" id="A0A8S1TNT1"/>
<dbReference type="FunFam" id="3.30.200.20:FF:000097">
    <property type="entry name" value="Probable serine/threonine-protein kinase nek1"/>
    <property type="match status" value="1"/>
</dbReference>
<evidence type="ECO:0000256" key="9">
    <source>
        <dbReference type="ARBA" id="ARBA00048679"/>
    </source>
</evidence>
<dbReference type="GO" id="GO:0005524">
    <property type="term" value="F:ATP binding"/>
    <property type="evidence" value="ECO:0007669"/>
    <property type="project" value="UniProtKB-UniRule"/>
</dbReference>
<dbReference type="EMBL" id="CAJJDO010000024">
    <property type="protein sequence ID" value="CAD8153424.1"/>
    <property type="molecule type" value="Genomic_DNA"/>
</dbReference>
<gene>
    <name evidence="14" type="ORF">PPENT_87.1.T0240210</name>
</gene>
<dbReference type="PROSITE" id="PS00108">
    <property type="entry name" value="PROTEIN_KINASE_ST"/>
    <property type="match status" value="1"/>
</dbReference>
<evidence type="ECO:0000256" key="6">
    <source>
        <dbReference type="ARBA" id="ARBA00022777"/>
    </source>
</evidence>
<feature type="region of interest" description="Disordered" evidence="11">
    <location>
        <begin position="312"/>
        <end position="333"/>
    </location>
</feature>
<dbReference type="SMART" id="SM00220">
    <property type="entry name" value="S_TKc"/>
    <property type="match status" value="1"/>
</dbReference>
<evidence type="ECO:0000256" key="10">
    <source>
        <dbReference type="PROSITE-ProRule" id="PRU10141"/>
    </source>
</evidence>
<evidence type="ECO:0000256" key="7">
    <source>
        <dbReference type="ARBA" id="ARBA00022840"/>
    </source>
</evidence>
<dbReference type="Pfam" id="PF00069">
    <property type="entry name" value="Pkinase"/>
    <property type="match status" value="1"/>
</dbReference>
<keyword evidence="7 10" id="KW-0067">ATP-binding</keyword>
<accession>A0A8S1TNT1</accession>
<dbReference type="PROSITE" id="PS50011">
    <property type="entry name" value="PROTEIN_KINASE_DOM"/>
    <property type="match status" value="1"/>
</dbReference>
<keyword evidence="6" id="KW-0418">Kinase</keyword>
<comment type="caution">
    <text evidence="14">The sequence shown here is derived from an EMBL/GenBank/DDBJ whole genome shotgun (WGS) entry which is preliminary data.</text>
</comment>
<keyword evidence="5 10" id="KW-0547">Nucleotide-binding</keyword>
<feature type="domain" description="Protein kinase" evidence="13">
    <location>
        <begin position="4"/>
        <end position="269"/>
    </location>
</feature>
<reference evidence="14" key="1">
    <citation type="submission" date="2021-01" db="EMBL/GenBank/DDBJ databases">
        <authorList>
            <consortium name="Genoscope - CEA"/>
            <person name="William W."/>
        </authorList>
    </citation>
    <scope>NUCLEOTIDE SEQUENCE</scope>
</reference>
<evidence type="ECO:0000256" key="8">
    <source>
        <dbReference type="ARBA" id="ARBA00047899"/>
    </source>
</evidence>
<evidence type="ECO:0000313" key="15">
    <source>
        <dbReference type="Proteomes" id="UP000689195"/>
    </source>
</evidence>
<proteinExistence type="inferred from homology"/>
<protein>
    <recommendedName>
        <fullName evidence="2">non-specific serine/threonine protein kinase</fullName>
        <ecNumber evidence="2">2.7.11.1</ecNumber>
    </recommendedName>
</protein>
<dbReference type="GO" id="GO:0004674">
    <property type="term" value="F:protein serine/threonine kinase activity"/>
    <property type="evidence" value="ECO:0007669"/>
    <property type="project" value="UniProtKB-KW"/>
</dbReference>
<sequence length="577" mass="66518">MDHFERIRKIGKGNFGDVLLVQRKSDGKEFALKRVDLSMRESFVVDPLNEVKVLKSLDHTNIIKHYDSFIHNNKLCILMEYAENADLSLKIKEAKQNKQFIQESTVLYFIYALLQILAWLTQLAVALDYLHSQKILHRDIKVQNIFLCNDGIVKLGDFGISRTLENTSELAQTSIGTPFYLSPELCQNQSYNHKIDIWMLGCAIYELCTLQKPFTAESINALATKIINEQHTKISDHYSEFLSNLIDEMLQKQPEKRPEISKILSFPQIQIEIQKLSKIYKSTKISYLNKGFSSSKKNNRMQQNSIHFLVEKSKQQQGQSPISSRRSQSKVNTPYQGYKTDIIDQNSPNFKLNGKLLASNLHTLPDYIDDQQKTQTPISTQRTESNEINSKHLKYQKSISINTQIDDNNNKRNQEIESQPTLIKNQKSFTFVDLFFNPNTPTSPNRSLLLTDFLKRKLGNEKFYQMKILLEQNNDPIKLLDQEKGLVQDIIGEQNMDCVRIFKLLISCSITPQASHGRAKSAQVFTQEKQETLIDIIKESDFQPSNSIGSNPGLEISFKNLQNFTENQQSEQYQLKE</sequence>
<evidence type="ECO:0000256" key="3">
    <source>
        <dbReference type="ARBA" id="ARBA00022527"/>
    </source>
</evidence>
<comment type="catalytic activity">
    <reaction evidence="8">
        <text>L-threonyl-[protein] + ATP = O-phospho-L-threonyl-[protein] + ADP + H(+)</text>
        <dbReference type="Rhea" id="RHEA:46608"/>
        <dbReference type="Rhea" id="RHEA-COMP:11060"/>
        <dbReference type="Rhea" id="RHEA-COMP:11605"/>
        <dbReference type="ChEBI" id="CHEBI:15378"/>
        <dbReference type="ChEBI" id="CHEBI:30013"/>
        <dbReference type="ChEBI" id="CHEBI:30616"/>
        <dbReference type="ChEBI" id="CHEBI:61977"/>
        <dbReference type="ChEBI" id="CHEBI:456216"/>
        <dbReference type="EC" id="2.7.11.1"/>
    </reaction>
</comment>
<evidence type="ECO:0000256" key="5">
    <source>
        <dbReference type="ARBA" id="ARBA00022741"/>
    </source>
</evidence>
<evidence type="ECO:0000256" key="4">
    <source>
        <dbReference type="ARBA" id="ARBA00022679"/>
    </source>
</evidence>
<evidence type="ECO:0000259" key="13">
    <source>
        <dbReference type="PROSITE" id="PS50011"/>
    </source>
</evidence>
<dbReference type="EC" id="2.7.11.1" evidence="2"/>
<evidence type="ECO:0000256" key="2">
    <source>
        <dbReference type="ARBA" id="ARBA00012513"/>
    </source>
</evidence>
<comment type="catalytic activity">
    <reaction evidence="9">
        <text>L-seryl-[protein] + ATP = O-phospho-L-seryl-[protein] + ADP + H(+)</text>
        <dbReference type="Rhea" id="RHEA:17989"/>
        <dbReference type="Rhea" id="RHEA-COMP:9863"/>
        <dbReference type="Rhea" id="RHEA-COMP:11604"/>
        <dbReference type="ChEBI" id="CHEBI:15378"/>
        <dbReference type="ChEBI" id="CHEBI:29999"/>
        <dbReference type="ChEBI" id="CHEBI:30616"/>
        <dbReference type="ChEBI" id="CHEBI:83421"/>
        <dbReference type="ChEBI" id="CHEBI:456216"/>
        <dbReference type="EC" id="2.7.11.1"/>
    </reaction>
</comment>
<dbReference type="PANTHER" id="PTHR44899">
    <property type="entry name" value="CAMK FAMILY PROTEIN KINASE"/>
    <property type="match status" value="1"/>
</dbReference>
<dbReference type="InterPro" id="IPR017441">
    <property type="entry name" value="Protein_kinase_ATP_BS"/>
</dbReference>
<dbReference type="CDD" id="cd08215">
    <property type="entry name" value="STKc_Nek"/>
    <property type="match status" value="1"/>
</dbReference>
<organism evidence="14 15">
    <name type="scientific">Paramecium pentaurelia</name>
    <dbReference type="NCBI Taxonomy" id="43138"/>
    <lineage>
        <taxon>Eukaryota</taxon>
        <taxon>Sar</taxon>
        <taxon>Alveolata</taxon>
        <taxon>Ciliophora</taxon>
        <taxon>Intramacronucleata</taxon>
        <taxon>Oligohymenophorea</taxon>
        <taxon>Peniculida</taxon>
        <taxon>Parameciidae</taxon>
        <taxon>Paramecium</taxon>
    </lineage>
</organism>
<evidence type="ECO:0000313" key="14">
    <source>
        <dbReference type="EMBL" id="CAD8153424.1"/>
    </source>
</evidence>
<evidence type="ECO:0000256" key="1">
    <source>
        <dbReference type="ARBA" id="ARBA00010886"/>
    </source>
</evidence>
<dbReference type="Proteomes" id="UP000689195">
    <property type="component" value="Unassembled WGS sequence"/>
</dbReference>
<keyword evidence="4" id="KW-0808">Transferase</keyword>